<protein>
    <submittedName>
        <fullName evidence="1">Uncharacterized protein</fullName>
    </submittedName>
</protein>
<accession>A0A2P2Q5W1</accession>
<name>A0A2P2Q5W1_RHIMU</name>
<sequence length="62" mass="7519">MKYSWFSQNYAVSGIACFRCKNYWKALMKLILECCCMYYSFSSKLQLTPQVQRYKLISLYYI</sequence>
<dbReference type="PROSITE" id="PS51257">
    <property type="entry name" value="PROKAR_LIPOPROTEIN"/>
    <property type="match status" value="1"/>
</dbReference>
<dbReference type="EMBL" id="GGEC01081888">
    <property type="protein sequence ID" value="MBX62372.1"/>
    <property type="molecule type" value="Transcribed_RNA"/>
</dbReference>
<proteinExistence type="predicted"/>
<evidence type="ECO:0000313" key="1">
    <source>
        <dbReference type="EMBL" id="MBX62372.1"/>
    </source>
</evidence>
<dbReference type="AlphaFoldDB" id="A0A2P2Q5W1"/>
<reference evidence="1" key="1">
    <citation type="submission" date="2018-02" db="EMBL/GenBank/DDBJ databases">
        <title>Rhizophora mucronata_Transcriptome.</title>
        <authorList>
            <person name="Meera S.P."/>
            <person name="Sreeshan A."/>
            <person name="Augustine A."/>
        </authorList>
    </citation>
    <scope>NUCLEOTIDE SEQUENCE</scope>
    <source>
        <tissue evidence="1">Leaf</tissue>
    </source>
</reference>
<organism evidence="1">
    <name type="scientific">Rhizophora mucronata</name>
    <name type="common">Asiatic mangrove</name>
    <dbReference type="NCBI Taxonomy" id="61149"/>
    <lineage>
        <taxon>Eukaryota</taxon>
        <taxon>Viridiplantae</taxon>
        <taxon>Streptophyta</taxon>
        <taxon>Embryophyta</taxon>
        <taxon>Tracheophyta</taxon>
        <taxon>Spermatophyta</taxon>
        <taxon>Magnoliopsida</taxon>
        <taxon>eudicotyledons</taxon>
        <taxon>Gunneridae</taxon>
        <taxon>Pentapetalae</taxon>
        <taxon>rosids</taxon>
        <taxon>fabids</taxon>
        <taxon>Malpighiales</taxon>
        <taxon>Rhizophoraceae</taxon>
        <taxon>Rhizophora</taxon>
    </lineage>
</organism>